<organism evidence="1 2">
    <name type="scientific">Novosphingobium fuchskuhlense</name>
    <dbReference type="NCBI Taxonomy" id="1117702"/>
    <lineage>
        <taxon>Bacteria</taxon>
        <taxon>Pseudomonadati</taxon>
        <taxon>Pseudomonadota</taxon>
        <taxon>Alphaproteobacteria</taxon>
        <taxon>Sphingomonadales</taxon>
        <taxon>Sphingomonadaceae</taxon>
        <taxon>Novosphingobium</taxon>
    </lineage>
</organism>
<name>A0A117UXX9_9SPHN</name>
<dbReference type="Proteomes" id="UP000058012">
    <property type="component" value="Unassembled WGS sequence"/>
</dbReference>
<sequence length="59" mass="6456">MMVRFLQRLLVQDRSGATMVEMGFLAALIAVAMIASLHAFSNSLNNTFNVSTKSLLINP</sequence>
<comment type="caution">
    <text evidence="1">The sequence shown here is derived from an EMBL/GenBank/DDBJ whole genome shotgun (WGS) entry which is preliminary data.</text>
</comment>
<dbReference type="Pfam" id="PF04964">
    <property type="entry name" value="Flp_Fap"/>
    <property type="match status" value="1"/>
</dbReference>
<accession>A0A117UXX9</accession>
<dbReference type="InterPro" id="IPR007047">
    <property type="entry name" value="Flp_Fap"/>
</dbReference>
<keyword evidence="2" id="KW-1185">Reference proteome</keyword>
<gene>
    <name evidence="1" type="ORF">AQZ52_06665</name>
</gene>
<protein>
    <recommendedName>
        <fullName evidence="3">Pilus assembly protein</fullName>
    </recommendedName>
</protein>
<dbReference type="AlphaFoldDB" id="A0A117UXX9"/>
<dbReference type="STRING" id="1117702.AQZ52_06665"/>
<evidence type="ECO:0000313" key="1">
    <source>
        <dbReference type="EMBL" id="KUR72884.1"/>
    </source>
</evidence>
<evidence type="ECO:0008006" key="3">
    <source>
        <dbReference type="Google" id="ProtNLM"/>
    </source>
</evidence>
<evidence type="ECO:0000313" key="2">
    <source>
        <dbReference type="Proteomes" id="UP000058012"/>
    </source>
</evidence>
<dbReference type="EMBL" id="LLZS01000003">
    <property type="protein sequence ID" value="KUR72884.1"/>
    <property type="molecule type" value="Genomic_DNA"/>
</dbReference>
<reference evidence="1 2" key="1">
    <citation type="submission" date="2015-10" db="EMBL/GenBank/DDBJ databases">
        <title>Draft genome sequence of Novosphingobium fuchskuhlense DSM 25065 isolated from a surface water sample of the southwest basin of Lake Grosse Fuchskuhle.</title>
        <authorList>
            <person name="Ruckert C."/>
            <person name="Winkler A."/>
            <person name="Glaeser J."/>
            <person name="Grossart H.-P."/>
            <person name="Kalinowski J."/>
            <person name="Glaeser S."/>
        </authorList>
    </citation>
    <scope>NUCLEOTIDE SEQUENCE [LARGE SCALE GENOMIC DNA]</scope>
    <source>
        <strain evidence="1 2">FNE08-7</strain>
    </source>
</reference>
<dbReference type="RefSeq" id="WP_067907567.1">
    <property type="nucleotide sequence ID" value="NZ_KQ954244.1"/>
</dbReference>
<proteinExistence type="predicted"/>